<organism evidence="1">
    <name type="scientific">uncultured Sulfurovum sp</name>
    <dbReference type="NCBI Taxonomy" id="269237"/>
    <lineage>
        <taxon>Bacteria</taxon>
        <taxon>Pseudomonadati</taxon>
        <taxon>Campylobacterota</taxon>
        <taxon>Epsilonproteobacteria</taxon>
        <taxon>Campylobacterales</taxon>
        <taxon>Sulfurovaceae</taxon>
        <taxon>Sulfurovum</taxon>
        <taxon>environmental samples</taxon>
    </lineage>
</organism>
<proteinExistence type="predicted"/>
<name>A0A6S6TNH1_9BACT</name>
<dbReference type="EMBL" id="CACVAS010000118">
    <property type="protein sequence ID" value="CAA6824361.1"/>
    <property type="molecule type" value="Genomic_DNA"/>
</dbReference>
<gene>
    <name evidence="1" type="ORF">HELGO_WM49379</name>
</gene>
<reference evidence="1" key="1">
    <citation type="submission" date="2020-01" db="EMBL/GenBank/DDBJ databases">
        <authorList>
            <person name="Meier V. D."/>
            <person name="Meier V D."/>
        </authorList>
    </citation>
    <scope>NUCLEOTIDE SEQUENCE</scope>
    <source>
        <strain evidence="1">HLG_WM_MAG_01</strain>
    </source>
</reference>
<protein>
    <submittedName>
        <fullName evidence="1">Uncharacterized protein</fullName>
    </submittedName>
</protein>
<dbReference type="AlphaFoldDB" id="A0A6S6TNH1"/>
<accession>A0A6S6TNH1</accession>
<evidence type="ECO:0000313" key="1">
    <source>
        <dbReference type="EMBL" id="CAA6824361.1"/>
    </source>
</evidence>
<sequence>MSNTSIENFKFNVISIEQHSFFLRNIPMKFKKELNLDLLKYEIKEIKLSLDLDEECISTTTTITAKYNDEDFIRTIYPNSKEIRKEEIITLMQLVFEVKFLTSPISHLLIKEGENITISQTILPLLTEMTLSTARGMIYSKCAGSVIAEKPLPYITGGNLERAQKKIP</sequence>